<sequence length="138" mass="16028">MAEKTQDLESFFGEVASYLLVMTEKTLDLEPFSGEVMEKRKEKAKEKKEERNNKQAMILMLQYKFHQRRTEKNGEEIVGSGHWVLGKRLCPVKKKICGIHLIQMSDHVAFNLPWWKVVKNKGIFIYFVNGGSIIDPIV</sequence>
<comment type="caution">
    <text evidence="1">The sequence shown here is derived from an EMBL/GenBank/DDBJ whole genome shotgun (WGS) entry which is preliminary data.</text>
</comment>
<evidence type="ECO:0000313" key="1">
    <source>
        <dbReference type="EMBL" id="MCD9641914.1"/>
    </source>
</evidence>
<keyword evidence="2" id="KW-1185">Reference proteome</keyword>
<gene>
    <name evidence="1" type="ORF">HAX54_028399</name>
</gene>
<proteinExistence type="predicted"/>
<accession>A0ABS8V5B9</accession>
<name>A0ABS8V5B9_DATST</name>
<dbReference type="Proteomes" id="UP000823775">
    <property type="component" value="Unassembled WGS sequence"/>
</dbReference>
<evidence type="ECO:0000313" key="2">
    <source>
        <dbReference type="Proteomes" id="UP000823775"/>
    </source>
</evidence>
<dbReference type="EMBL" id="JACEIK010003490">
    <property type="protein sequence ID" value="MCD9641914.1"/>
    <property type="molecule type" value="Genomic_DNA"/>
</dbReference>
<organism evidence="1 2">
    <name type="scientific">Datura stramonium</name>
    <name type="common">Jimsonweed</name>
    <name type="synonym">Common thornapple</name>
    <dbReference type="NCBI Taxonomy" id="4076"/>
    <lineage>
        <taxon>Eukaryota</taxon>
        <taxon>Viridiplantae</taxon>
        <taxon>Streptophyta</taxon>
        <taxon>Embryophyta</taxon>
        <taxon>Tracheophyta</taxon>
        <taxon>Spermatophyta</taxon>
        <taxon>Magnoliopsida</taxon>
        <taxon>eudicotyledons</taxon>
        <taxon>Gunneridae</taxon>
        <taxon>Pentapetalae</taxon>
        <taxon>asterids</taxon>
        <taxon>lamiids</taxon>
        <taxon>Solanales</taxon>
        <taxon>Solanaceae</taxon>
        <taxon>Solanoideae</taxon>
        <taxon>Datureae</taxon>
        <taxon>Datura</taxon>
    </lineage>
</organism>
<reference evidence="1 2" key="1">
    <citation type="journal article" date="2021" name="BMC Genomics">
        <title>Datura genome reveals duplications of psychoactive alkaloid biosynthetic genes and high mutation rate following tissue culture.</title>
        <authorList>
            <person name="Rajewski A."/>
            <person name="Carter-House D."/>
            <person name="Stajich J."/>
            <person name="Litt A."/>
        </authorList>
    </citation>
    <scope>NUCLEOTIDE SEQUENCE [LARGE SCALE GENOMIC DNA]</scope>
    <source>
        <strain evidence="1">AR-01</strain>
    </source>
</reference>
<protein>
    <submittedName>
        <fullName evidence="1">Uncharacterized protein</fullName>
    </submittedName>
</protein>